<feature type="coiled-coil region" evidence="1">
    <location>
        <begin position="5"/>
        <end position="70"/>
    </location>
</feature>
<dbReference type="InterPro" id="IPR056003">
    <property type="entry name" value="CT398_CC_hairpin"/>
</dbReference>
<dbReference type="InterPro" id="IPR052376">
    <property type="entry name" value="Oxidative_Scav/Glycosyltrans"/>
</dbReference>
<dbReference type="PANTHER" id="PTHR39082:SF1">
    <property type="entry name" value="SCAVENGER RECEPTOR CLASS A MEMBER 3"/>
    <property type="match status" value="1"/>
</dbReference>
<dbReference type="PANTHER" id="PTHR39082">
    <property type="entry name" value="PHOSPHOLIPASE C-BETA-2-RELATED"/>
    <property type="match status" value="1"/>
</dbReference>
<feature type="coiled-coil region" evidence="1">
    <location>
        <begin position="105"/>
        <end position="164"/>
    </location>
</feature>
<dbReference type="Pfam" id="PF24481">
    <property type="entry name" value="CT398_CC"/>
    <property type="match status" value="1"/>
</dbReference>
<evidence type="ECO:0000256" key="1">
    <source>
        <dbReference type="SAM" id="Coils"/>
    </source>
</evidence>
<accession>A0A932GPF3</accession>
<dbReference type="Pfam" id="PF02591">
    <property type="entry name" value="Zn_ribbon_9"/>
    <property type="match status" value="1"/>
</dbReference>
<reference evidence="4" key="1">
    <citation type="submission" date="2020-07" db="EMBL/GenBank/DDBJ databases">
        <title>Huge and variable diversity of episymbiotic CPR bacteria and DPANN archaea in groundwater ecosystems.</title>
        <authorList>
            <person name="He C.Y."/>
            <person name="Keren R."/>
            <person name="Whittaker M."/>
            <person name="Farag I.F."/>
            <person name="Doudna J."/>
            <person name="Cate J.H.D."/>
            <person name="Banfield J.F."/>
        </authorList>
    </citation>
    <scope>NUCLEOTIDE SEQUENCE</scope>
    <source>
        <strain evidence="4">NC_groundwater_717_Ag_S-0.2um_59_8</strain>
    </source>
</reference>
<dbReference type="AlphaFoldDB" id="A0A932GPF3"/>
<sequence>MENNQLDLLIELQDLDLQIRNLEAKKAQVPREIEAAGLGLQECLRGLESLKQQSEQIEKERRRRELDVEEVRATLGKIQQKSSEVKTNKEYAAMMAEVEFLKGKIFNFEEEVLALMEKAEEKRAQMLLKEEEAASRKREFASKKARLLQEAEELGKELADRRRDRDSLVLRVDEKLYQSYERVVSMRGGLGVAAVKDGICQGCHLRVRPQLVVEIKSRMAIINCSHCNRFLYWAEEPVTRRQEAMPGGGKGV</sequence>
<dbReference type="Proteomes" id="UP000741360">
    <property type="component" value="Unassembled WGS sequence"/>
</dbReference>
<organism evidence="4 5">
    <name type="scientific">Tectimicrobiota bacterium</name>
    <dbReference type="NCBI Taxonomy" id="2528274"/>
    <lineage>
        <taxon>Bacteria</taxon>
        <taxon>Pseudomonadati</taxon>
        <taxon>Nitrospinota/Tectimicrobiota group</taxon>
        <taxon>Candidatus Tectimicrobiota</taxon>
    </lineage>
</organism>
<name>A0A932GPF3_UNCTE</name>
<evidence type="ECO:0008006" key="6">
    <source>
        <dbReference type="Google" id="ProtNLM"/>
    </source>
</evidence>
<comment type="caution">
    <text evidence="4">The sequence shown here is derived from an EMBL/GenBank/DDBJ whole genome shotgun (WGS) entry which is preliminary data.</text>
</comment>
<proteinExistence type="predicted"/>
<keyword evidence="1" id="KW-0175">Coiled coil</keyword>
<gene>
    <name evidence="4" type="ORF">HYY65_05820</name>
</gene>
<dbReference type="EMBL" id="JACPSX010000104">
    <property type="protein sequence ID" value="MBI3014570.1"/>
    <property type="molecule type" value="Genomic_DNA"/>
</dbReference>
<protein>
    <recommendedName>
        <fullName evidence="6">C4-type zinc ribbon domain-containing protein</fullName>
    </recommendedName>
</protein>
<dbReference type="Gene3D" id="1.10.287.1490">
    <property type="match status" value="1"/>
</dbReference>
<evidence type="ECO:0000313" key="5">
    <source>
        <dbReference type="Proteomes" id="UP000741360"/>
    </source>
</evidence>
<feature type="domain" description="C4-type zinc ribbon" evidence="2">
    <location>
        <begin position="200"/>
        <end position="231"/>
    </location>
</feature>
<dbReference type="InterPro" id="IPR003743">
    <property type="entry name" value="Zf-RING_7"/>
</dbReference>
<evidence type="ECO:0000259" key="2">
    <source>
        <dbReference type="Pfam" id="PF02591"/>
    </source>
</evidence>
<evidence type="ECO:0000259" key="3">
    <source>
        <dbReference type="Pfam" id="PF24481"/>
    </source>
</evidence>
<feature type="domain" description="CT398-like coiled coil hairpin" evidence="3">
    <location>
        <begin position="12"/>
        <end position="185"/>
    </location>
</feature>
<evidence type="ECO:0000313" key="4">
    <source>
        <dbReference type="EMBL" id="MBI3014570.1"/>
    </source>
</evidence>